<evidence type="ECO:0000313" key="2">
    <source>
        <dbReference type="Proteomes" id="UP001056778"/>
    </source>
</evidence>
<name>A0ACB9T216_HOLOL</name>
<evidence type="ECO:0000313" key="1">
    <source>
        <dbReference type="EMBL" id="KAI4460858.1"/>
    </source>
</evidence>
<gene>
    <name evidence="1" type="ORF">MML48_5g00020966</name>
</gene>
<protein>
    <submittedName>
        <fullName evidence="1">Helix-turn-helix psq domain</fullName>
    </submittedName>
</protein>
<comment type="caution">
    <text evidence="1">The sequence shown here is derived from an EMBL/GenBank/DDBJ whole genome shotgun (WGS) entry which is preliminary data.</text>
</comment>
<keyword evidence="2" id="KW-1185">Reference proteome</keyword>
<organism evidence="1 2">
    <name type="scientific">Holotrichia oblita</name>
    <name type="common">Chafer beetle</name>
    <dbReference type="NCBI Taxonomy" id="644536"/>
    <lineage>
        <taxon>Eukaryota</taxon>
        <taxon>Metazoa</taxon>
        <taxon>Ecdysozoa</taxon>
        <taxon>Arthropoda</taxon>
        <taxon>Hexapoda</taxon>
        <taxon>Insecta</taxon>
        <taxon>Pterygota</taxon>
        <taxon>Neoptera</taxon>
        <taxon>Endopterygota</taxon>
        <taxon>Coleoptera</taxon>
        <taxon>Polyphaga</taxon>
        <taxon>Scarabaeiformia</taxon>
        <taxon>Scarabaeidae</taxon>
        <taxon>Melolonthinae</taxon>
        <taxon>Holotrichia</taxon>
    </lineage>
</organism>
<dbReference type="EMBL" id="CM043019">
    <property type="protein sequence ID" value="KAI4460858.1"/>
    <property type="molecule type" value="Genomic_DNA"/>
</dbReference>
<sequence>MPRKIIGRKPKGKLKNWDAQSMMKAIVSVREKKMGLRKAVKLYEVPQTSLQRFVNSDKTPEECVNLKVGRKPVLPANLETELVEYLIEMDDRFYGLRRDDVKRLAYQLAVRNNVSHPFLNKTAGRAWFDLFIRRHKKRLTIHKPIGTSYSRCNGFNKDAITVWDCFSP</sequence>
<accession>A0ACB9T216</accession>
<reference evidence="1" key="1">
    <citation type="submission" date="2022-04" db="EMBL/GenBank/DDBJ databases">
        <title>Chromosome-scale genome assembly of Holotrichia oblita Faldermann.</title>
        <authorList>
            <person name="Rongchong L."/>
        </authorList>
    </citation>
    <scope>NUCLEOTIDE SEQUENCE</scope>
    <source>
        <strain evidence="1">81SQS9</strain>
    </source>
</reference>
<proteinExistence type="predicted"/>
<dbReference type="Proteomes" id="UP001056778">
    <property type="component" value="Chromosome 5"/>
</dbReference>